<comment type="caution">
    <text evidence="1">The sequence shown here is derived from an EMBL/GenBank/DDBJ whole genome shotgun (WGS) entry which is preliminary data.</text>
</comment>
<gene>
    <name evidence="1" type="ORF">FQP86_15115</name>
</gene>
<protein>
    <submittedName>
        <fullName evidence="1">Molybdopterin-dependent oxidoreductase</fullName>
    </submittedName>
</protein>
<reference evidence="1 2" key="1">
    <citation type="submission" date="2019-07" db="EMBL/GenBank/DDBJ databases">
        <title>Diversity of Bacteria from Kongsfjorden, Arctic.</title>
        <authorList>
            <person name="Yu Y."/>
        </authorList>
    </citation>
    <scope>NUCLEOTIDE SEQUENCE [LARGE SCALE GENOMIC DNA]</scope>
    <source>
        <strain evidence="1 2">SM1923</strain>
    </source>
</reference>
<dbReference type="Gene3D" id="3.90.420.10">
    <property type="entry name" value="Oxidoreductase, molybdopterin-binding domain"/>
    <property type="match status" value="1"/>
</dbReference>
<dbReference type="AlphaFoldDB" id="A0A558HG52"/>
<proteinExistence type="predicted"/>
<keyword evidence="2" id="KW-1185">Reference proteome</keyword>
<dbReference type="OrthoDB" id="9798763at2"/>
<dbReference type="SUPFAM" id="SSF56524">
    <property type="entry name" value="Oxidoreductase molybdopterin-binding domain"/>
    <property type="match status" value="1"/>
</dbReference>
<evidence type="ECO:0000313" key="2">
    <source>
        <dbReference type="Proteomes" id="UP000319941"/>
    </source>
</evidence>
<sequence length="182" mass="20268">MLKFSGYLNVISQLAQCRRWISSGLLGALLLSPVAMALEAPQGPIVLRVTGNIEHTNAGNEAHFDREMLKTLEQRETLTATPWHDGKVRFSGPLGSALLEAVGAESGTMRVVALNDYAASVPVQDFFDYPVILAMQIDGKRLRVRDNGPIFIIYPFSEQPDLLNEEIMTRSVWQVKRIEIDD</sequence>
<accession>A0A558HG52</accession>
<organism evidence="1 2">
    <name type="scientific">Cobetia crustatorum</name>
    <dbReference type="NCBI Taxonomy" id="553385"/>
    <lineage>
        <taxon>Bacteria</taxon>
        <taxon>Pseudomonadati</taxon>
        <taxon>Pseudomonadota</taxon>
        <taxon>Gammaproteobacteria</taxon>
        <taxon>Oceanospirillales</taxon>
        <taxon>Halomonadaceae</taxon>
        <taxon>Cobetia</taxon>
    </lineage>
</organism>
<dbReference type="EMBL" id="VNFH01000011">
    <property type="protein sequence ID" value="TVU68116.1"/>
    <property type="molecule type" value="Genomic_DNA"/>
</dbReference>
<dbReference type="InterPro" id="IPR036374">
    <property type="entry name" value="OxRdtase_Mopterin-bd_sf"/>
</dbReference>
<dbReference type="RefSeq" id="WP_141103673.1">
    <property type="nucleotide sequence ID" value="NZ_CAWOWR010000013.1"/>
</dbReference>
<evidence type="ECO:0000313" key="1">
    <source>
        <dbReference type="EMBL" id="TVU68116.1"/>
    </source>
</evidence>
<dbReference type="STRING" id="553385.GCA_000591415_03697"/>
<name>A0A558HG52_9GAMM</name>
<dbReference type="Proteomes" id="UP000319941">
    <property type="component" value="Unassembled WGS sequence"/>
</dbReference>